<comment type="caution">
    <text evidence="2">The sequence shown here is derived from an EMBL/GenBank/DDBJ whole genome shotgun (WGS) entry which is preliminary data.</text>
</comment>
<dbReference type="RefSeq" id="WP_238314286.1">
    <property type="nucleotide sequence ID" value="NZ_BPQH01000033.1"/>
</dbReference>
<evidence type="ECO:0000313" key="3">
    <source>
        <dbReference type="Proteomes" id="UP001055167"/>
    </source>
</evidence>
<gene>
    <name evidence="2" type="ORF">OPKNFCMD_6406</name>
</gene>
<dbReference type="Proteomes" id="UP001055167">
    <property type="component" value="Unassembled WGS sequence"/>
</dbReference>
<protein>
    <recommendedName>
        <fullName evidence="4">DUF2336 domain-containing protein</fullName>
    </recommendedName>
</protein>
<dbReference type="Pfam" id="PF10098">
    <property type="entry name" value="DUF2336"/>
    <property type="match status" value="1"/>
</dbReference>
<evidence type="ECO:0000256" key="1">
    <source>
        <dbReference type="SAM" id="MobiDB-lite"/>
    </source>
</evidence>
<accession>A0ABQ4RA24</accession>
<reference evidence="2" key="2">
    <citation type="submission" date="2021-08" db="EMBL/GenBank/DDBJ databases">
        <authorList>
            <person name="Tani A."/>
            <person name="Ola A."/>
            <person name="Ogura Y."/>
            <person name="Katsura K."/>
            <person name="Hayashi T."/>
        </authorList>
    </citation>
    <scope>NUCLEOTIDE SEQUENCE</scope>
    <source>
        <strain evidence="2">KCTC 52305</strain>
    </source>
</reference>
<dbReference type="EMBL" id="BPQH01000033">
    <property type="protein sequence ID" value="GJD53629.1"/>
    <property type="molecule type" value="Genomic_DNA"/>
</dbReference>
<keyword evidence="3" id="KW-1185">Reference proteome</keyword>
<reference evidence="2" key="1">
    <citation type="journal article" date="2021" name="Front. Microbiol.">
        <title>Comprehensive Comparative Genomics and Phenotyping of Methylobacterium Species.</title>
        <authorList>
            <person name="Alessa O."/>
            <person name="Ogura Y."/>
            <person name="Fujitani Y."/>
            <person name="Takami H."/>
            <person name="Hayashi T."/>
            <person name="Sahin N."/>
            <person name="Tani A."/>
        </authorList>
    </citation>
    <scope>NUCLEOTIDE SEQUENCE</scope>
    <source>
        <strain evidence="2">KCTC 52305</strain>
    </source>
</reference>
<sequence>MARSAADALPDMSGLLELARDRSLDLKPVLLRVQTDLFRTAPARDPATIRAFESLACGLIPTVDAATAEIVAQKLAPLADTPQSVLTLLAAHGGGARDAVVASSPVLTRPVLEAAGPGPALDAMMARRGDLGRAQVEDLAGRDDPGVDRALARNRAAPLAGPALARLVARAQGRPDLAALLLARDDLPAVDLAPLYLHAAPERREAIRDGIAARAALRPQARAGARAAGAALTAFAGRGEPERFEAALGEALGLPGVRLSLTEPERRDLLALALRAADIAEEEAVFIFLRLDPAIARSVDAVFGLTRLFRSMDAATARDLVASVLGGEPAGRTATPEQHRPHHGPASPRLRQAPAPGLRPMLPERTRKSS</sequence>
<evidence type="ECO:0008006" key="4">
    <source>
        <dbReference type="Google" id="ProtNLM"/>
    </source>
</evidence>
<evidence type="ECO:0000313" key="2">
    <source>
        <dbReference type="EMBL" id="GJD53629.1"/>
    </source>
</evidence>
<proteinExistence type="predicted"/>
<name>A0ABQ4RA24_9HYPH</name>
<dbReference type="InterPro" id="IPR019285">
    <property type="entry name" value="DUF2336"/>
</dbReference>
<organism evidence="2 3">
    <name type="scientific">Methylobacterium crusticola</name>
    <dbReference type="NCBI Taxonomy" id="1697972"/>
    <lineage>
        <taxon>Bacteria</taxon>
        <taxon>Pseudomonadati</taxon>
        <taxon>Pseudomonadota</taxon>
        <taxon>Alphaproteobacteria</taxon>
        <taxon>Hyphomicrobiales</taxon>
        <taxon>Methylobacteriaceae</taxon>
        <taxon>Methylobacterium</taxon>
    </lineage>
</organism>
<feature type="region of interest" description="Disordered" evidence="1">
    <location>
        <begin position="327"/>
        <end position="370"/>
    </location>
</feature>